<name>D1NWR0_9BIFI</name>
<protein>
    <submittedName>
        <fullName evidence="1">Uncharacterized protein</fullName>
    </submittedName>
</protein>
<accession>D1NWR0</accession>
<proteinExistence type="predicted"/>
<comment type="caution">
    <text evidence="1">The sequence shown here is derived from an EMBL/GenBank/DDBJ whole genome shotgun (WGS) entry which is preliminary data.</text>
</comment>
<evidence type="ECO:0000313" key="1">
    <source>
        <dbReference type="EMBL" id="EFA22219.1"/>
    </source>
</evidence>
<sequence length="48" mass="5516">MRESKARIIRDGSCKDSVTTMMSVSKLVWLPSPFKMVVCCMNRQDFDS</sequence>
<gene>
    <name evidence="1" type="ORF">BIFGAL_04316</name>
</gene>
<dbReference type="Proteomes" id="UP000003656">
    <property type="component" value="Unassembled WGS sequence"/>
</dbReference>
<dbReference type="EMBL" id="ABXB03000005">
    <property type="protein sequence ID" value="EFA22219.1"/>
    <property type="molecule type" value="Genomic_DNA"/>
</dbReference>
<dbReference type="AlphaFoldDB" id="D1NWR0"/>
<organism evidence="1 2">
    <name type="scientific">Bifidobacterium gallicum DSM 20093 = LMG 11596</name>
    <dbReference type="NCBI Taxonomy" id="561180"/>
    <lineage>
        <taxon>Bacteria</taxon>
        <taxon>Bacillati</taxon>
        <taxon>Actinomycetota</taxon>
        <taxon>Actinomycetes</taxon>
        <taxon>Bifidobacteriales</taxon>
        <taxon>Bifidobacteriaceae</taxon>
        <taxon>Bifidobacterium</taxon>
    </lineage>
</organism>
<reference evidence="1 2" key="1">
    <citation type="submission" date="2009-11" db="EMBL/GenBank/DDBJ databases">
        <authorList>
            <person name="Weinstock G."/>
            <person name="Sodergren E."/>
            <person name="Clifton S."/>
            <person name="Fulton L."/>
            <person name="Fulton B."/>
            <person name="Courtney L."/>
            <person name="Fronick C."/>
            <person name="Harrison M."/>
            <person name="Strong C."/>
            <person name="Farmer C."/>
            <person name="Delahaunty K."/>
            <person name="Markovic C."/>
            <person name="Hall O."/>
            <person name="Minx P."/>
            <person name="Tomlinson C."/>
            <person name="Mitreva M."/>
            <person name="Nelson J."/>
            <person name="Hou S."/>
            <person name="Wollam A."/>
            <person name="Pepin K.H."/>
            <person name="Johnson M."/>
            <person name="Bhonagiri V."/>
            <person name="Nash W.E."/>
            <person name="Warren W."/>
            <person name="Chinwalla A."/>
            <person name="Mardis E.R."/>
            <person name="Wilson R.K."/>
        </authorList>
    </citation>
    <scope>NUCLEOTIDE SEQUENCE [LARGE SCALE GENOMIC DNA]</scope>
    <source>
        <strain evidence="1 2">DSM 20093</strain>
    </source>
</reference>
<evidence type="ECO:0000313" key="2">
    <source>
        <dbReference type="Proteomes" id="UP000003656"/>
    </source>
</evidence>